<reference evidence="2 3" key="1">
    <citation type="submission" date="2016-04" db="EMBL/GenBank/DDBJ databases">
        <title>Draft genome of Fonsecaea erecta CBS 125763.</title>
        <authorList>
            <person name="Weiss V.A."/>
            <person name="Vicente V.A."/>
            <person name="Raittz R.T."/>
            <person name="Moreno L.F."/>
            <person name="De Souza E.M."/>
            <person name="Pedrosa F.O."/>
            <person name="Steffens M.B."/>
            <person name="Faoro H."/>
            <person name="Tadra-Sfeir M.Z."/>
            <person name="Najafzadeh M.J."/>
            <person name="Felipe M.S."/>
            <person name="Teixeira M."/>
            <person name="Sun J."/>
            <person name="Xi L."/>
            <person name="Gomes R."/>
            <person name="De Azevedo C.M."/>
            <person name="Salgado C.G."/>
            <person name="Da Silva M.B."/>
            <person name="Nascimento M.F."/>
            <person name="Queiroz-Telles F."/>
            <person name="Attili D.S."/>
            <person name="Gorbushina A."/>
        </authorList>
    </citation>
    <scope>NUCLEOTIDE SEQUENCE [LARGE SCALE GENOMIC DNA]</scope>
    <source>
        <strain evidence="2 3">CBS 125763</strain>
    </source>
</reference>
<feature type="chain" id="PRO_5012000522" evidence="1">
    <location>
        <begin position="16"/>
        <end position="326"/>
    </location>
</feature>
<dbReference type="EMBL" id="LVYI01000015">
    <property type="protein sequence ID" value="OAP54096.1"/>
    <property type="molecule type" value="Genomic_DNA"/>
</dbReference>
<feature type="signal peptide" evidence="1">
    <location>
        <begin position="1"/>
        <end position="15"/>
    </location>
</feature>
<dbReference type="OrthoDB" id="447953at2759"/>
<dbReference type="RefSeq" id="XP_018687463.1">
    <property type="nucleotide sequence ID" value="XM_018843136.1"/>
</dbReference>
<evidence type="ECO:0000313" key="2">
    <source>
        <dbReference type="EMBL" id="OAP54096.1"/>
    </source>
</evidence>
<proteinExistence type="predicted"/>
<keyword evidence="1" id="KW-0732">Signal</keyword>
<organism evidence="2 3">
    <name type="scientific">Fonsecaea erecta</name>
    <dbReference type="NCBI Taxonomy" id="1367422"/>
    <lineage>
        <taxon>Eukaryota</taxon>
        <taxon>Fungi</taxon>
        <taxon>Dikarya</taxon>
        <taxon>Ascomycota</taxon>
        <taxon>Pezizomycotina</taxon>
        <taxon>Eurotiomycetes</taxon>
        <taxon>Chaetothyriomycetidae</taxon>
        <taxon>Chaetothyriales</taxon>
        <taxon>Herpotrichiellaceae</taxon>
        <taxon>Fonsecaea</taxon>
    </lineage>
</organism>
<comment type="caution">
    <text evidence="2">The sequence shown here is derived from an EMBL/GenBank/DDBJ whole genome shotgun (WGS) entry which is preliminary data.</text>
</comment>
<gene>
    <name evidence="2" type="ORF">AYL99_11631</name>
</gene>
<name>A0A178Z3N8_9EURO</name>
<dbReference type="Proteomes" id="UP000078343">
    <property type="component" value="Unassembled WGS sequence"/>
</dbReference>
<accession>A0A178Z3N8</accession>
<sequence length="326" mass="37643">MATLVFISMMVNLDGTVIVTAFIQSPLTELQSGITNLDFHENNNFAALDRVFQLPLVYGATLVEATRRSKGAERMRVEVDVFSEDLFQETEQEQGRRKKWTASHSDFSNEDMNTKDALIDLKATDSRNSWAFVSRDEIFTWVDNLRALGINDTVQSVIQRRKALDAPVRKQKTKPFKNGSIHNLSQRAALRGGDEVRCLQDEKERRVWKLEDLLRRQSQLSRPASGTFQHMVCVSDLESWMASYHPPWDRRKGHVFMKTMTRSHIFLPGRASRSPKGKRKALNLGHLLKWKKDEDGTFFCRGDFHSTWNRRYVVDRTQGLIIVLEI</sequence>
<dbReference type="AlphaFoldDB" id="A0A178Z3N8"/>
<dbReference type="GeneID" id="30015799"/>
<keyword evidence="3" id="KW-1185">Reference proteome</keyword>
<dbReference type="STRING" id="1367422.A0A178Z3N8"/>
<evidence type="ECO:0000256" key="1">
    <source>
        <dbReference type="SAM" id="SignalP"/>
    </source>
</evidence>
<protein>
    <submittedName>
        <fullName evidence="2">Uncharacterized protein</fullName>
    </submittedName>
</protein>
<evidence type="ECO:0000313" key="3">
    <source>
        <dbReference type="Proteomes" id="UP000078343"/>
    </source>
</evidence>